<organism evidence="3 4">
    <name type="scientific">Dictyobacter formicarum</name>
    <dbReference type="NCBI Taxonomy" id="2778368"/>
    <lineage>
        <taxon>Bacteria</taxon>
        <taxon>Bacillati</taxon>
        <taxon>Chloroflexota</taxon>
        <taxon>Ktedonobacteria</taxon>
        <taxon>Ktedonobacterales</taxon>
        <taxon>Dictyobacteraceae</taxon>
        <taxon>Dictyobacter</taxon>
    </lineage>
</organism>
<comment type="caution">
    <text evidence="3">The sequence shown here is derived from an EMBL/GenBank/DDBJ whole genome shotgun (WGS) entry which is preliminary data.</text>
</comment>
<reference evidence="3 4" key="1">
    <citation type="journal article" date="2021" name="Int. J. Syst. Evol. Microbiol.">
        <title>Reticulibacter mediterranei gen. nov., sp. nov., within the new family Reticulibacteraceae fam. nov., and Ktedonospora formicarum gen. nov., sp. nov., Ktedonobacter robiniae sp. nov., Dictyobacter formicarum sp. nov. and Dictyobacter arantiisoli sp. nov., belonging to the class Ktedonobacteria.</title>
        <authorList>
            <person name="Yabe S."/>
            <person name="Zheng Y."/>
            <person name="Wang C.M."/>
            <person name="Sakai Y."/>
            <person name="Abe K."/>
            <person name="Yokota A."/>
            <person name="Donadio S."/>
            <person name="Cavaletti L."/>
            <person name="Monciardini P."/>
        </authorList>
    </citation>
    <scope>NUCLEOTIDE SEQUENCE [LARGE SCALE GENOMIC DNA]</scope>
    <source>
        <strain evidence="3 4">SOSP1-9</strain>
    </source>
</reference>
<dbReference type="InterPro" id="IPR013538">
    <property type="entry name" value="ASHA1/2-like_C"/>
</dbReference>
<keyword evidence="4" id="KW-1185">Reference proteome</keyword>
<evidence type="ECO:0000259" key="2">
    <source>
        <dbReference type="Pfam" id="PF08327"/>
    </source>
</evidence>
<comment type="similarity">
    <text evidence="1">Belongs to the AHA1 family.</text>
</comment>
<dbReference type="Pfam" id="PF08327">
    <property type="entry name" value="AHSA1"/>
    <property type="match status" value="1"/>
</dbReference>
<dbReference type="InterPro" id="IPR023393">
    <property type="entry name" value="START-like_dom_sf"/>
</dbReference>
<name>A0ABQ3VTR3_9CHLR</name>
<evidence type="ECO:0000313" key="4">
    <source>
        <dbReference type="Proteomes" id="UP000635565"/>
    </source>
</evidence>
<dbReference type="Proteomes" id="UP000635565">
    <property type="component" value="Unassembled WGS sequence"/>
</dbReference>
<gene>
    <name evidence="3" type="ORF">KSZ_76780</name>
</gene>
<accession>A0ABQ3VTR3</accession>
<dbReference type="EMBL" id="BNJJ01000042">
    <property type="protein sequence ID" value="GHO89672.1"/>
    <property type="molecule type" value="Genomic_DNA"/>
</dbReference>
<evidence type="ECO:0000313" key="3">
    <source>
        <dbReference type="EMBL" id="GHO89672.1"/>
    </source>
</evidence>
<evidence type="ECO:0000256" key="1">
    <source>
        <dbReference type="ARBA" id="ARBA00006817"/>
    </source>
</evidence>
<dbReference type="CDD" id="cd07814">
    <property type="entry name" value="SRPBCC_CalC_Aha1-like"/>
    <property type="match status" value="1"/>
</dbReference>
<proteinExistence type="inferred from homology"/>
<dbReference type="RefSeq" id="WP_201367236.1">
    <property type="nucleotide sequence ID" value="NZ_BNJJ01000042.1"/>
</dbReference>
<protein>
    <recommendedName>
        <fullName evidence="2">Activator of Hsp90 ATPase homologue 1/2-like C-terminal domain-containing protein</fullName>
    </recommendedName>
</protein>
<feature type="domain" description="Activator of Hsp90 ATPase homologue 1/2-like C-terminal" evidence="2">
    <location>
        <begin position="15"/>
        <end position="143"/>
    </location>
</feature>
<dbReference type="Gene3D" id="3.30.530.20">
    <property type="match status" value="1"/>
</dbReference>
<dbReference type="SUPFAM" id="SSF55961">
    <property type="entry name" value="Bet v1-like"/>
    <property type="match status" value="1"/>
</dbReference>
<sequence>MTDFCTIRTDQFLPYPPTQVWKALTDPDLLARWLMPNDFRLAVGHHFTFKNFPIPAVSFGGTVYCEVLDFEVERRLRISWVDRGEENGLNSTVTWRLEPEGNGTHLFLEHAGFDPNHPLQQLGYKMMSQGWGRIVGQRMAKVLAEDSMSVPPEGI</sequence>